<dbReference type="OrthoDB" id="2112405at2"/>
<gene>
    <name evidence="2" type="ORF">D1970_20090</name>
</gene>
<dbReference type="InterPro" id="IPR026881">
    <property type="entry name" value="WYL_dom"/>
</dbReference>
<accession>A0A398AWQ0</accession>
<evidence type="ECO:0000313" key="2">
    <source>
        <dbReference type="EMBL" id="RID82021.1"/>
    </source>
</evidence>
<protein>
    <submittedName>
        <fullName evidence="2">WYL domain-containing protein</fullName>
    </submittedName>
</protein>
<dbReference type="EMBL" id="QWVT01000044">
    <property type="protein sequence ID" value="RID82021.1"/>
    <property type="molecule type" value="Genomic_DNA"/>
</dbReference>
<sequence>MNGILRRAIENKQPVEMIYVSSDNKMTQRKAFIQEFNEDYVKAYCFLRKSTRVFKLSRILSISPYKRPLRKTS</sequence>
<dbReference type="AlphaFoldDB" id="A0A398AWQ0"/>
<organism evidence="2 3">
    <name type="scientific">Mesobacillus zeae</name>
    <dbReference type="NCBI Taxonomy" id="1917180"/>
    <lineage>
        <taxon>Bacteria</taxon>
        <taxon>Bacillati</taxon>
        <taxon>Bacillota</taxon>
        <taxon>Bacilli</taxon>
        <taxon>Bacillales</taxon>
        <taxon>Bacillaceae</taxon>
        <taxon>Mesobacillus</taxon>
    </lineage>
</organism>
<dbReference type="RefSeq" id="WP_119114634.1">
    <property type="nucleotide sequence ID" value="NZ_CBCSEO010000001.1"/>
</dbReference>
<dbReference type="PROSITE" id="PS52050">
    <property type="entry name" value="WYL"/>
    <property type="match status" value="1"/>
</dbReference>
<keyword evidence="3" id="KW-1185">Reference proteome</keyword>
<reference evidence="2 3" key="1">
    <citation type="submission" date="2018-08" db="EMBL/GenBank/DDBJ databases">
        <title>Bacillus jemisoniae sp. nov., Bacillus chryseoplanitiae sp. nov., Bacillus resnikiae sp. nov., and Bacillus frankliniae sp. nov., isolated from Viking spacecraft and associated surfaces.</title>
        <authorList>
            <person name="Seuylemezian A."/>
            <person name="Vaishampayan P."/>
        </authorList>
    </citation>
    <scope>NUCLEOTIDE SEQUENCE [LARGE SCALE GENOMIC DNA]</scope>
    <source>
        <strain evidence="2 3">JJ-247</strain>
    </source>
</reference>
<comment type="caution">
    <text evidence="2">The sequence shown here is derived from an EMBL/GenBank/DDBJ whole genome shotgun (WGS) entry which is preliminary data.</text>
</comment>
<evidence type="ECO:0000259" key="1">
    <source>
        <dbReference type="Pfam" id="PF13280"/>
    </source>
</evidence>
<proteinExistence type="predicted"/>
<feature type="domain" description="WYL" evidence="1">
    <location>
        <begin position="5"/>
        <end position="62"/>
    </location>
</feature>
<name>A0A398AWQ0_9BACI</name>
<dbReference type="Pfam" id="PF13280">
    <property type="entry name" value="WYL"/>
    <property type="match status" value="1"/>
</dbReference>
<evidence type="ECO:0000313" key="3">
    <source>
        <dbReference type="Proteomes" id="UP000265816"/>
    </source>
</evidence>
<dbReference type="Proteomes" id="UP000265816">
    <property type="component" value="Unassembled WGS sequence"/>
</dbReference>